<sequence length="84" mass="9977">MMWLAQRINDKYGKTLWWPTLHTLVFKEPHFSFHFLLRLLQAREKAGKPISTLRFQGPGKKYSSSFRQMVTNGLRRHVAAIEFE</sequence>
<dbReference type="HOGENOM" id="CLU_193205_0_0_1"/>
<evidence type="ECO:0000313" key="2">
    <source>
        <dbReference type="Proteomes" id="UP000008063"/>
    </source>
</evidence>
<organism evidence="2">
    <name type="scientific">Serpula lacrymans var. lacrymans (strain S7.3)</name>
    <name type="common">Dry rot fungus</name>
    <dbReference type="NCBI Taxonomy" id="936435"/>
    <lineage>
        <taxon>Eukaryota</taxon>
        <taxon>Fungi</taxon>
        <taxon>Dikarya</taxon>
        <taxon>Basidiomycota</taxon>
        <taxon>Agaricomycotina</taxon>
        <taxon>Agaricomycetes</taxon>
        <taxon>Agaricomycetidae</taxon>
        <taxon>Boletales</taxon>
        <taxon>Coniophorineae</taxon>
        <taxon>Serpulaceae</taxon>
        <taxon>Serpula</taxon>
    </lineage>
</organism>
<accession>F8PXE3</accession>
<protein>
    <submittedName>
        <fullName evidence="1">Uncharacterized protein</fullName>
    </submittedName>
</protein>
<dbReference type="Proteomes" id="UP000008063">
    <property type="component" value="Unassembled WGS sequence"/>
</dbReference>
<dbReference type="EMBL" id="GL945480">
    <property type="protein sequence ID" value="EGN99469.1"/>
    <property type="molecule type" value="Genomic_DNA"/>
</dbReference>
<gene>
    <name evidence="1" type="ORF">SERLA73DRAFT_182417</name>
</gene>
<evidence type="ECO:0000313" key="1">
    <source>
        <dbReference type="EMBL" id="EGN99469.1"/>
    </source>
</evidence>
<proteinExistence type="predicted"/>
<name>F8PXE3_SERL3</name>
<dbReference type="AlphaFoldDB" id="F8PXE3"/>
<dbReference type="InParanoid" id="F8PXE3"/>
<keyword evidence="2" id="KW-1185">Reference proteome</keyword>
<reference evidence="2" key="1">
    <citation type="journal article" date="2011" name="Science">
        <title>The plant cell wall-decomposing machinery underlies the functional diversity of forest fungi.</title>
        <authorList>
            <person name="Eastwood D.C."/>
            <person name="Floudas D."/>
            <person name="Binder M."/>
            <person name="Majcherczyk A."/>
            <person name="Schneider P."/>
            <person name="Aerts A."/>
            <person name="Asiegbu F.O."/>
            <person name="Baker S.E."/>
            <person name="Barry K."/>
            <person name="Bendiksby M."/>
            <person name="Blumentritt M."/>
            <person name="Coutinho P.M."/>
            <person name="Cullen D."/>
            <person name="de Vries R.P."/>
            <person name="Gathman A."/>
            <person name="Goodell B."/>
            <person name="Henrissat B."/>
            <person name="Ihrmark K."/>
            <person name="Kauserud H."/>
            <person name="Kohler A."/>
            <person name="LaButti K."/>
            <person name="Lapidus A."/>
            <person name="Lavin J.L."/>
            <person name="Lee Y.-H."/>
            <person name="Lindquist E."/>
            <person name="Lilly W."/>
            <person name="Lucas S."/>
            <person name="Morin E."/>
            <person name="Murat C."/>
            <person name="Oguiza J.A."/>
            <person name="Park J."/>
            <person name="Pisabarro A.G."/>
            <person name="Riley R."/>
            <person name="Rosling A."/>
            <person name="Salamov A."/>
            <person name="Schmidt O."/>
            <person name="Schmutz J."/>
            <person name="Skrede I."/>
            <person name="Stenlid J."/>
            <person name="Wiebenga A."/>
            <person name="Xie X."/>
            <person name="Kuees U."/>
            <person name="Hibbett D.S."/>
            <person name="Hoffmeister D."/>
            <person name="Hoegberg N."/>
            <person name="Martin F."/>
            <person name="Grigoriev I.V."/>
            <person name="Watkinson S.C."/>
        </authorList>
    </citation>
    <scope>NUCLEOTIDE SEQUENCE [LARGE SCALE GENOMIC DNA]</scope>
    <source>
        <strain evidence="2">strain S7.3</strain>
    </source>
</reference>